<organism evidence="4 5">
    <name type="scientific">Haloarcula limicola</name>
    <dbReference type="NCBI Taxonomy" id="1429915"/>
    <lineage>
        <taxon>Archaea</taxon>
        <taxon>Methanobacteriati</taxon>
        <taxon>Methanobacteriota</taxon>
        <taxon>Stenosarchaea group</taxon>
        <taxon>Halobacteria</taxon>
        <taxon>Halobacteriales</taxon>
        <taxon>Haloarculaceae</taxon>
        <taxon>Haloarcula</taxon>
    </lineage>
</organism>
<dbReference type="Gene3D" id="3.40.50.2300">
    <property type="match status" value="2"/>
</dbReference>
<feature type="domain" description="Leucine-binding protein" evidence="3">
    <location>
        <begin position="63"/>
        <end position="410"/>
    </location>
</feature>
<dbReference type="PANTHER" id="PTHR30483:SF37">
    <property type="entry name" value="ABC TRANSPORTER SUBSTRATE-BINDING PROTEIN"/>
    <property type="match status" value="1"/>
</dbReference>
<dbReference type="InterPro" id="IPR028082">
    <property type="entry name" value="Peripla_BP_I"/>
</dbReference>
<sequence length="438" mass="46312">MTQGHNRRNFIKAAGSAGVIGLTGLAGCSGDGGDGGGDGGDGGSGNGSDGGSTGGSGGGSDVITLGGSMSLSGDNADLGKLYKDAYELTIQRINESGGVEAGDGNTYELEMVLRDDGTDASTSKSIYQELIDRENINYLLGPYSSTVTLPASAVAAQNQVPMVEGGGASPEIFSQGNEWIFGLLPTANKYAKSYLDMCMAQQPAPKSVAILAEDGTFSQATAEGARQKIESSDLSLDVDQTFPSSTSDLSTALGKVRDQDVDVLLLCAHQKHNIILANQMQSQNVNVDAAMGTVGSLNESFINEVGSNGNYLYGPSSWAVNADFEDPVFGSTSEFVSAIEENYDYTPDYHSAAGEAVILTFMNAFKQVDELGPKAVRDRIRNSDFMSAYGNVAFDENGVIDKNMLVYQWKPEKDLQIVYPDNVAQSDPVYPMPDWSER</sequence>
<dbReference type="OrthoDB" id="162762at2157"/>
<dbReference type="PROSITE" id="PS51257">
    <property type="entry name" value="PROKAR_LIPOPROTEIN"/>
    <property type="match status" value="1"/>
</dbReference>
<dbReference type="EMBL" id="JAHQXF010000002">
    <property type="protein sequence ID" value="MBV0924539.1"/>
    <property type="molecule type" value="Genomic_DNA"/>
</dbReference>
<protein>
    <submittedName>
        <fullName evidence="4">Amino acid ABC transporter substrate-binding protein</fullName>
    </submittedName>
</protein>
<dbReference type="CDD" id="cd06338">
    <property type="entry name" value="PBP1_ABC_ligand_binding-like"/>
    <property type="match status" value="1"/>
</dbReference>
<dbReference type="SUPFAM" id="SSF53822">
    <property type="entry name" value="Periplasmic binding protein-like I"/>
    <property type="match status" value="1"/>
</dbReference>
<dbReference type="Pfam" id="PF13458">
    <property type="entry name" value="Peripla_BP_6"/>
    <property type="match status" value="1"/>
</dbReference>
<dbReference type="InterPro" id="IPR051010">
    <property type="entry name" value="BCAA_transport"/>
</dbReference>
<dbReference type="PANTHER" id="PTHR30483">
    <property type="entry name" value="LEUCINE-SPECIFIC-BINDING PROTEIN"/>
    <property type="match status" value="1"/>
</dbReference>
<accession>A0A8J8C4T8</accession>
<dbReference type="RefSeq" id="WP_162319102.1">
    <property type="nucleotide sequence ID" value="NZ_JAHQXF010000002.1"/>
</dbReference>
<evidence type="ECO:0000256" key="2">
    <source>
        <dbReference type="SAM" id="MobiDB-lite"/>
    </source>
</evidence>
<keyword evidence="1" id="KW-0732">Signal</keyword>
<dbReference type="InterPro" id="IPR028081">
    <property type="entry name" value="Leu-bd"/>
</dbReference>
<evidence type="ECO:0000313" key="4">
    <source>
        <dbReference type="EMBL" id="MBV0924539.1"/>
    </source>
</evidence>
<evidence type="ECO:0000259" key="3">
    <source>
        <dbReference type="Pfam" id="PF13458"/>
    </source>
</evidence>
<feature type="region of interest" description="Disordered" evidence="2">
    <location>
        <begin position="33"/>
        <end position="61"/>
    </location>
</feature>
<evidence type="ECO:0000313" key="5">
    <source>
        <dbReference type="Proteomes" id="UP000766550"/>
    </source>
</evidence>
<evidence type="ECO:0000256" key="1">
    <source>
        <dbReference type="ARBA" id="ARBA00022729"/>
    </source>
</evidence>
<name>A0A8J8C4T8_9EURY</name>
<dbReference type="AlphaFoldDB" id="A0A8J8C4T8"/>
<keyword evidence="5" id="KW-1185">Reference proteome</keyword>
<gene>
    <name evidence="4" type="ORF">KTS45_10050</name>
</gene>
<proteinExistence type="predicted"/>
<dbReference type="Proteomes" id="UP000766550">
    <property type="component" value="Unassembled WGS sequence"/>
</dbReference>
<reference evidence="4 5" key="1">
    <citation type="submission" date="2021-06" db="EMBL/GenBank/DDBJ databases">
        <title>New haloarchaea isolates fom saline soil.</title>
        <authorList>
            <person name="Duran-Viseras A."/>
            <person name="Sanchez-Porro C.S."/>
            <person name="Ventosa A."/>
        </authorList>
    </citation>
    <scope>NUCLEOTIDE SEQUENCE [LARGE SCALE GENOMIC DNA]</scope>
    <source>
        <strain evidence="4 5">JCM 183640</strain>
    </source>
</reference>
<feature type="compositionally biased region" description="Gly residues" evidence="2">
    <location>
        <begin position="33"/>
        <end position="60"/>
    </location>
</feature>
<comment type="caution">
    <text evidence="4">The sequence shown here is derived from an EMBL/GenBank/DDBJ whole genome shotgun (WGS) entry which is preliminary data.</text>
</comment>